<protein>
    <submittedName>
        <fullName evidence="1">Uncharacterized protein</fullName>
    </submittedName>
</protein>
<dbReference type="EMBL" id="GBRH01161990">
    <property type="protein sequence ID" value="JAE35906.1"/>
    <property type="molecule type" value="Transcribed_RNA"/>
</dbReference>
<organism evidence="1">
    <name type="scientific">Arundo donax</name>
    <name type="common">Giant reed</name>
    <name type="synonym">Donax arundinaceus</name>
    <dbReference type="NCBI Taxonomy" id="35708"/>
    <lineage>
        <taxon>Eukaryota</taxon>
        <taxon>Viridiplantae</taxon>
        <taxon>Streptophyta</taxon>
        <taxon>Embryophyta</taxon>
        <taxon>Tracheophyta</taxon>
        <taxon>Spermatophyta</taxon>
        <taxon>Magnoliopsida</taxon>
        <taxon>Liliopsida</taxon>
        <taxon>Poales</taxon>
        <taxon>Poaceae</taxon>
        <taxon>PACMAD clade</taxon>
        <taxon>Arundinoideae</taxon>
        <taxon>Arundineae</taxon>
        <taxon>Arundo</taxon>
    </lineage>
</organism>
<sequence length="54" mass="6482">MGCILLCLNLRHTSRQRYIVWLRRCLKRSRLSQDLGQHCIINQIRRQCGSNTLR</sequence>
<proteinExistence type="predicted"/>
<accession>A0A0A9HM14</accession>
<reference evidence="1" key="1">
    <citation type="submission" date="2014-09" db="EMBL/GenBank/DDBJ databases">
        <authorList>
            <person name="Magalhaes I.L.F."/>
            <person name="Oliveira U."/>
            <person name="Santos F.R."/>
            <person name="Vidigal T.H.D.A."/>
            <person name="Brescovit A.D."/>
            <person name="Santos A.J."/>
        </authorList>
    </citation>
    <scope>NUCLEOTIDE SEQUENCE</scope>
    <source>
        <tissue evidence="1">Shoot tissue taken approximately 20 cm above the soil surface</tissue>
    </source>
</reference>
<dbReference type="AlphaFoldDB" id="A0A0A9HM14"/>
<evidence type="ECO:0000313" key="1">
    <source>
        <dbReference type="EMBL" id="JAE35906.1"/>
    </source>
</evidence>
<name>A0A0A9HM14_ARUDO</name>
<reference evidence="1" key="2">
    <citation type="journal article" date="2015" name="Data Brief">
        <title>Shoot transcriptome of the giant reed, Arundo donax.</title>
        <authorList>
            <person name="Barrero R.A."/>
            <person name="Guerrero F.D."/>
            <person name="Moolhuijzen P."/>
            <person name="Goolsby J.A."/>
            <person name="Tidwell J."/>
            <person name="Bellgard S.E."/>
            <person name="Bellgard M.I."/>
        </authorList>
    </citation>
    <scope>NUCLEOTIDE SEQUENCE</scope>
    <source>
        <tissue evidence="1">Shoot tissue taken approximately 20 cm above the soil surface</tissue>
    </source>
</reference>